<accession>A0A644V4L0</accession>
<feature type="transmembrane region" description="Helical" evidence="1">
    <location>
        <begin position="23"/>
        <end position="41"/>
    </location>
</feature>
<feature type="transmembrane region" description="Helical" evidence="1">
    <location>
        <begin position="165"/>
        <end position="186"/>
    </location>
</feature>
<organism evidence="3">
    <name type="scientific">bioreactor metagenome</name>
    <dbReference type="NCBI Taxonomy" id="1076179"/>
    <lineage>
        <taxon>unclassified sequences</taxon>
        <taxon>metagenomes</taxon>
        <taxon>ecological metagenomes</taxon>
    </lineage>
</organism>
<dbReference type="AlphaFoldDB" id="A0A644V4L0"/>
<reference evidence="3" key="1">
    <citation type="submission" date="2019-08" db="EMBL/GenBank/DDBJ databases">
        <authorList>
            <person name="Kucharzyk K."/>
            <person name="Murdoch R.W."/>
            <person name="Higgins S."/>
            <person name="Loffler F."/>
        </authorList>
    </citation>
    <scope>NUCLEOTIDE SEQUENCE</scope>
</reference>
<dbReference type="PIRSF" id="PIRSF018671">
    <property type="entry name" value="UCP018671"/>
    <property type="match status" value="1"/>
</dbReference>
<sequence length="325" mass="36458">MPEKDLAATLASMADPKNFPKDLAVILVWVALTIAMIYVPVLNETFLRVIFAVPVILFIPGYVLIAALFPEKKSIDGIERFALSVGLSIAVVPLIGLVLNYTPFGIRLDPIVSALVIFILLMMILTVYRRASVSEEERFTVPFEQVKPALKSEFFPKNGSKLDKALSWILIAAIVIAAVTTVYVIAFPKDGEKFTEFYILGVDKMADDYPEKFFAGSEQFVWVGIGNHEYRDVTYTVETLLLNAEWDSAANASVIHSSKVLDRYSVQVADNSTYLEMYNFTVYDTGYNRLEFLLYNETVPDIGASAEDKMAEAYRDLHLWIKVTT</sequence>
<evidence type="ECO:0000259" key="2">
    <source>
        <dbReference type="Pfam" id="PF07760"/>
    </source>
</evidence>
<dbReference type="Pfam" id="PF07760">
    <property type="entry name" value="DUF1616"/>
    <property type="match status" value="1"/>
</dbReference>
<dbReference type="InterPro" id="IPR011674">
    <property type="entry name" value="DUF1616"/>
</dbReference>
<proteinExistence type="predicted"/>
<evidence type="ECO:0000313" key="3">
    <source>
        <dbReference type="EMBL" id="MPL85763.1"/>
    </source>
</evidence>
<feature type="transmembrane region" description="Helical" evidence="1">
    <location>
        <begin position="81"/>
        <end position="99"/>
    </location>
</feature>
<keyword evidence="1" id="KW-1133">Transmembrane helix</keyword>
<keyword evidence="1" id="KW-0472">Membrane</keyword>
<feature type="domain" description="DUF1616" evidence="2">
    <location>
        <begin position="26"/>
        <end position="322"/>
    </location>
</feature>
<evidence type="ECO:0000256" key="1">
    <source>
        <dbReference type="SAM" id="Phobius"/>
    </source>
</evidence>
<feature type="transmembrane region" description="Helical" evidence="1">
    <location>
        <begin position="47"/>
        <end position="69"/>
    </location>
</feature>
<dbReference type="EMBL" id="VSSQ01000211">
    <property type="protein sequence ID" value="MPL85763.1"/>
    <property type="molecule type" value="Genomic_DNA"/>
</dbReference>
<feature type="transmembrane region" description="Helical" evidence="1">
    <location>
        <begin position="111"/>
        <end position="128"/>
    </location>
</feature>
<gene>
    <name evidence="3" type="ORF">SDC9_31736</name>
</gene>
<dbReference type="InterPro" id="IPR014495">
    <property type="entry name" value="UCP018671"/>
</dbReference>
<name>A0A644V4L0_9ZZZZ</name>
<keyword evidence="1" id="KW-0812">Transmembrane</keyword>
<protein>
    <recommendedName>
        <fullName evidence="2">DUF1616 domain-containing protein</fullName>
    </recommendedName>
</protein>
<comment type="caution">
    <text evidence="3">The sequence shown here is derived from an EMBL/GenBank/DDBJ whole genome shotgun (WGS) entry which is preliminary data.</text>
</comment>